<sequence>MLDLSTWIAPVRALVDTGGPVVLLLLVISVLTLAVILYKLWQFARAGVGRHRQLAEAMDAWDADDPAAAQEALHRSSSYLAPLIVQALASRHSRTRATAEAEGAFARLENGLRWLDTVAQLAPLLGLFGTVLGMIDAFRALQDAGSQVDPSVLAGGIWVALLTTAAGLSVAMPAALALSWFDGRMARERLLAQRMIEALGPAVSQARVTEPSVQGASHA</sequence>
<dbReference type="PANTHER" id="PTHR30625">
    <property type="entry name" value="PROTEIN TOLQ"/>
    <property type="match status" value="1"/>
</dbReference>
<keyword evidence="7 9" id="KW-0472">Membrane</keyword>
<evidence type="ECO:0000256" key="5">
    <source>
        <dbReference type="ARBA" id="ARBA00022927"/>
    </source>
</evidence>
<comment type="subcellular location">
    <subcellularLocation>
        <location evidence="1">Cell membrane</location>
        <topology evidence="1">Multi-pass membrane protein</topology>
    </subcellularLocation>
    <subcellularLocation>
        <location evidence="8">Membrane</location>
        <topology evidence="8">Multi-pass membrane protein</topology>
    </subcellularLocation>
</comment>
<gene>
    <name evidence="11" type="ORF">MUB52_21460</name>
</gene>
<evidence type="ECO:0000313" key="12">
    <source>
        <dbReference type="Proteomes" id="UP001208690"/>
    </source>
</evidence>
<accession>A0ABT3BKD5</accession>
<keyword evidence="4 9" id="KW-0812">Transmembrane</keyword>
<feature type="transmembrane region" description="Helical" evidence="9">
    <location>
        <begin position="155"/>
        <end position="181"/>
    </location>
</feature>
<feature type="domain" description="MotA/TolQ/ExbB proton channel" evidence="10">
    <location>
        <begin position="86"/>
        <end position="189"/>
    </location>
</feature>
<organism evidence="11 12">
    <name type="scientific">Roseobacter sinensis</name>
    <dbReference type="NCBI Taxonomy" id="2931391"/>
    <lineage>
        <taxon>Bacteria</taxon>
        <taxon>Pseudomonadati</taxon>
        <taxon>Pseudomonadota</taxon>
        <taxon>Alphaproteobacteria</taxon>
        <taxon>Rhodobacterales</taxon>
        <taxon>Roseobacteraceae</taxon>
        <taxon>Roseobacter</taxon>
    </lineage>
</organism>
<comment type="caution">
    <text evidence="11">The sequence shown here is derived from an EMBL/GenBank/DDBJ whole genome shotgun (WGS) entry which is preliminary data.</text>
</comment>
<evidence type="ECO:0000256" key="9">
    <source>
        <dbReference type="SAM" id="Phobius"/>
    </source>
</evidence>
<dbReference type="Proteomes" id="UP001208690">
    <property type="component" value="Unassembled WGS sequence"/>
</dbReference>
<evidence type="ECO:0000256" key="1">
    <source>
        <dbReference type="ARBA" id="ARBA00004651"/>
    </source>
</evidence>
<dbReference type="InterPro" id="IPR050790">
    <property type="entry name" value="ExbB/TolQ_transport"/>
</dbReference>
<proteinExistence type="inferred from homology"/>
<evidence type="ECO:0000256" key="7">
    <source>
        <dbReference type="ARBA" id="ARBA00023136"/>
    </source>
</evidence>
<keyword evidence="5 8" id="KW-0653">Protein transport</keyword>
<keyword evidence="3" id="KW-1003">Cell membrane</keyword>
<name>A0ABT3BKD5_9RHOB</name>
<dbReference type="EMBL" id="JALIEB010000025">
    <property type="protein sequence ID" value="MCV3274010.1"/>
    <property type="molecule type" value="Genomic_DNA"/>
</dbReference>
<feature type="transmembrane region" description="Helical" evidence="9">
    <location>
        <begin position="20"/>
        <end position="41"/>
    </location>
</feature>
<evidence type="ECO:0000256" key="8">
    <source>
        <dbReference type="RuleBase" id="RU004057"/>
    </source>
</evidence>
<evidence type="ECO:0000259" key="10">
    <source>
        <dbReference type="Pfam" id="PF01618"/>
    </source>
</evidence>
<keyword evidence="6 9" id="KW-1133">Transmembrane helix</keyword>
<dbReference type="RefSeq" id="WP_263846216.1">
    <property type="nucleotide sequence ID" value="NZ_JALIEB010000025.1"/>
</dbReference>
<evidence type="ECO:0000256" key="2">
    <source>
        <dbReference type="ARBA" id="ARBA00022448"/>
    </source>
</evidence>
<dbReference type="PANTHER" id="PTHR30625:SF15">
    <property type="entry name" value="BIOPOLYMER TRANSPORT PROTEIN EXBB"/>
    <property type="match status" value="1"/>
</dbReference>
<keyword evidence="2 8" id="KW-0813">Transport</keyword>
<evidence type="ECO:0000256" key="4">
    <source>
        <dbReference type="ARBA" id="ARBA00022692"/>
    </source>
</evidence>
<protein>
    <submittedName>
        <fullName evidence="11">MotA/TolQ/ExbB proton channel family protein</fullName>
    </submittedName>
</protein>
<evidence type="ECO:0000313" key="11">
    <source>
        <dbReference type="EMBL" id="MCV3274010.1"/>
    </source>
</evidence>
<feature type="transmembrane region" description="Helical" evidence="9">
    <location>
        <begin position="114"/>
        <end position="135"/>
    </location>
</feature>
<evidence type="ECO:0000256" key="3">
    <source>
        <dbReference type="ARBA" id="ARBA00022475"/>
    </source>
</evidence>
<keyword evidence="12" id="KW-1185">Reference proteome</keyword>
<dbReference type="InterPro" id="IPR002898">
    <property type="entry name" value="MotA_ExbB_proton_chnl"/>
</dbReference>
<comment type="similarity">
    <text evidence="8">Belongs to the exbB/tolQ family.</text>
</comment>
<evidence type="ECO:0000256" key="6">
    <source>
        <dbReference type="ARBA" id="ARBA00022989"/>
    </source>
</evidence>
<reference evidence="11 12" key="1">
    <citation type="submission" date="2022-04" db="EMBL/GenBank/DDBJ databases">
        <title>Roseobacter sp. WL0113 is a bacterium isolated from neritic sediment.</title>
        <authorList>
            <person name="Wang L."/>
            <person name="He W."/>
            <person name="Zhang D.-F."/>
        </authorList>
    </citation>
    <scope>NUCLEOTIDE SEQUENCE [LARGE SCALE GENOMIC DNA]</scope>
    <source>
        <strain evidence="11 12">WL0113</strain>
    </source>
</reference>
<dbReference type="Pfam" id="PF01618">
    <property type="entry name" value="MotA_ExbB"/>
    <property type="match status" value="1"/>
</dbReference>